<reference evidence="1" key="1">
    <citation type="submission" date="2014-12" db="EMBL/GenBank/DDBJ databases">
        <title>Insight into the proteome of Arion vulgaris.</title>
        <authorList>
            <person name="Aradska J."/>
            <person name="Bulat T."/>
            <person name="Smidak R."/>
            <person name="Sarate P."/>
            <person name="Gangsoo J."/>
            <person name="Sialana F."/>
            <person name="Bilban M."/>
            <person name="Lubec G."/>
        </authorList>
    </citation>
    <scope>NUCLEOTIDE SEQUENCE</scope>
    <source>
        <tissue evidence="1">Skin</tissue>
    </source>
</reference>
<accession>A0A0B7A963</accession>
<gene>
    <name evidence="1" type="primary">ORF100348</name>
</gene>
<protein>
    <recommendedName>
        <fullName evidence="2">Ig-like domain-containing protein</fullName>
    </recommendedName>
</protein>
<dbReference type="SUPFAM" id="SSF53756">
    <property type="entry name" value="UDP-Glycosyltransferase/glycogen phosphorylase"/>
    <property type="match status" value="1"/>
</dbReference>
<feature type="non-terminal residue" evidence="1">
    <location>
        <position position="152"/>
    </location>
</feature>
<evidence type="ECO:0000313" key="1">
    <source>
        <dbReference type="EMBL" id="CEK76531.1"/>
    </source>
</evidence>
<dbReference type="EMBL" id="HACG01029666">
    <property type="protein sequence ID" value="CEK76531.1"/>
    <property type="molecule type" value="Transcribed_RNA"/>
</dbReference>
<sequence>MDNVYYESPANFYYPANYTPWRSVFNWTFNYRTDSDIFSPNNFLAWRKSKDLMPDQFYCDVKQMSTVNNQTAIICSAEGLPYTNVGVVKLADEQQIPTRKLFVAKDKFVAKINQTCDTMGTYICVFTLKDGTTRDSPININVDNCSPVLCPG</sequence>
<proteinExistence type="predicted"/>
<organism evidence="1">
    <name type="scientific">Arion vulgaris</name>
    <dbReference type="NCBI Taxonomy" id="1028688"/>
    <lineage>
        <taxon>Eukaryota</taxon>
        <taxon>Metazoa</taxon>
        <taxon>Spiralia</taxon>
        <taxon>Lophotrochozoa</taxon>
        <taxon>Mollusca</taxon>
        <taxon>Gastropoda</taxon>
        <taxon>Heterobranchia</taxon>
        <taxon>Euthyneura</taxon>
        <taxon>Panpulmonata</taxon>
        <taxon>Eupulmonata</taxon>
        <taxon>Stylommatophora</taxon>
        <taxon>Helicina</taxon>
        <taxon>Arionoidea</taxon>
        <taxon>Arionidae</taxon>
        <taxon>Arion</taxon>
    </lineage>
</organism>
<dbReference type="AlphaFoldDB" id="A0A0B7A963"/>
<evidence type="ECO:0008006" key="2">
    <source>
        <dbReference type="Google" id="ProtNLM"/>
    </source>
</evidence>
<name>A0A0B7A963_9EUPU</name>